<gene>
    <name evidence="1" type="ORF">MUN76_09940</name>
</gene>
<dbReference type="EMBL" id="CP095043">
    <property type="protein sequence ID" value="UOQ59375.1"/>
    <property type="molecule type" value="Genomic_DNA"/>
</dbReference>
<evidence type="ECO:0000313" key="1">
    <source>
        <dbReference type="EMBL" id="UOQ59375.1"/>
    </source>
</evidence>
<evidence type="ECO:0008006" key="3">
    <source>
        <dbReference type="Google" id="ProtNLM"/>
    </source>
</evidence>
<name>A0ABY4FSU8_9MICO</name>
<dbReference type="RefSeq" id="WP_244684353.1">
    <property type="nucleotide sequence ID" value="NZ_CP095043.1"/>
</dbReference>
<evidence type="ECO:0000313" key="2">
    <source>
        <dbReference type="Proteomes" id="UP000831775"/>
    </source>
</evidence>
<dbReference type="Proteomes" id="UP000831775">
    <property type="component" value="Chromosome"/>
</dbReference>
<dbReference type="Gene3D" id="2.160.20.120">
    <property type="match status" value="1"/>
</dbReference>
<accession>A0ABY4FSU8</accession>
<reference evidence="1 2" key="1">
    <citation type="submission" date="2022-04" db="EMBL/GenBank/DDBJ databases">
        <title>Leucobacter sp. isolated from rhizosphere of onion.</title>
        <authorList>
            <person name="Won M."/>
            <person name="Lee C.-M."/>
            <person name="Woen H.-Y."/>
            <person name="Kwon S.-W."/>
        </authorList>
    </citation>
    <scope>NUCLEOTIDE SEQUENCE [LARGE SCALE GENOMIC DNA]</scope>
    <source>
        <strain evidence="1 2">H25R-14</strain>
    </source>
</reference>
<keyword evidence="2" id="KW-1185">Reference proteome</keyword>
<proteinExistence type="predicted"/>
<protein>
    <recommendedName>
        <fullName evidence="3">Adhesin domain-containing protein</fullName>
    </recommendedName>
</protein>
<sequence length="280" mass="28596">MTNTPDQPAAPERSAAARPILITTAIIGGCALLATGTSAAVAAVGAQASSSGSVAAATSLDTTGITGVEVDASAADFSVAFGDVSEATLEVSGPRSDQWTLRRDDTDLVVEAPRGIFGFCFGWCPPSEQVVVLTLPLSLEDRPVDLEARLGAGALRADGAFGDLDLELSAGRMTVEGSARSLDLEMSAGNFTGDLSDVTEASITVSAGSADTRLTGSAPREVDLEVSAGSLDLTLPDEPYQVRTEVSAGNVDNQLRTDSGARNVIEAEVSAGKIVLRPGR</sequence>
<organism evidence="1 2">
    <name type="scientific">Leucobacter rhizosphaerae</name>
    <dbReference type="NCBI Taxonomy" id="2932245"/>
    <lineage>
        <taxon>Bacteria</taxon>
        <taxon>Bacillati</taxon>
        <taxon>Actinomycetota</taxon>
        <taxon>Actinomycetes</taxon>
        <taxon>Micrococcales</taxon>
        <taxon>Microbacteriaceae</taxon>
        <taxon>Leucobacter</taxon>
    </lineage>
</organism>